<evidence type="ECO:0000313" key="1">
    <source>
        <dbReference type="EMBL" id="KAH7997392.1"/>
    </source>
</evidence>
<keyword evidence="2" id="KW-1185">Reference proteome</keyword>
<organism evidence="1 2">
    <name type="scientific">Sphaerodactylus townsendi</name>
    <dbReference type="NCBI Taxonomy" id="933632"/>
    <lineage>
        <taxon>Eukaryota</taxon>
        <taxon>Metazoa</taxon>
        <taxon>Chordata</taxon>
        <taxon>Craniata</taxon>
        <taxon>Vertebrata</taxon>
        <taxon>Euteleostomi</taxon>
        <taxon>Lepidosauria</taxon>
        <taxon>Squamata</taxon>
        <taxon>Bifurcata</taxon>
        <taxon>Gekkota</taxon>
        <taxon>Sphaerodactylidae</taxon>
        <taxon>Sphaerodactylus</taxon>
    </lineage>
</organism>
<evidence type="ECO:0000313" key="2">
    <source>
        <dbReference type="Proteomes" id="UP000827872"/>
    </source>
</evidence>
<reference evidence="1" key="1">
    <citation type="submission" date="2021-08" db="EMBL/GenBank/DDBJ databases">
        <title>The first chromosome-level gecko genome reveals the dynamic sex chromosomes of Neotropical dwarf geckos (Sphaerodactylidae: Sphaerodactylus).</title>
        <authorList>
            <person name="Pinto B.J."/>
            <person name="Keating S.E."/>
            <person name="Gamble T."/>
        </authorList>
    </citation>
    <scope>NUCLEOTIDE SEQUENCE</scope>
    <source>
        <strain evidence="1">TG3544</strain>
    </source>
</reference>
<accession>A0ACB8EX87</accession>
<comment type="caution">
    <text evidence="1">The sequence shown here is derived from an EMBL/GenBank/DDBJ whole genome shotgun (WGS) entry which is preliminary data.</text>
</comment>
<name>A0ACB8EX87_9SAUR</name>
<dbReference type="Proteomes" id="UP000827872">
    <property type="component" value="Linkage Group LG15"/>
</dbReference>
<sequence length="787" mass="87465">MVRCSCGQQSPKEGEPRCLADKRLLEESFGKIFPELEPRGWRRARLLLRALKALGLCVCSPILRFGEDWIFLFLLGISMATISFGLDVATSKFQRVSLWVYDGLEGYHHLQYFSWTSYHVALMVCSAAAAKYISPQAAGSGIPELKVALRGVVLHEFFTLRTFMAKLLGIICTLAGGSTIFLGKVGPFVHMATILATLLGKVMVWFAGSAENPGRKYELLIAGAAVGVACCFVAPVGGVLFGVEVTGTHFAVRDYWRGFFAATCAALTFRLLAVLNNTRETVAVLFRTSWRVEFPYDLPELLSYAILGVLCGVLCCVFLFCHRNMLMLFQNCPKINCFMMNNKIVYAGFVSLVLASLTFPPALGQYIGARLSMKELLETLFNNMTWGLEEASLGGFTPQPQNLTYDANWLQWRHPNVSMLEMLALFLLAKFLMLLAATTMMVPAGYFLPVFVYGAALGRLYGEMMAKIFPDGIISEGIRIRITPAGYALAVLVAVLVANAISQRLQPSFFDGIIIVKKLPFLPKLSVGKSGGHDIYAEDFMVTDLKYLTRESKFKDLWTLLDVSALKQFPLVDSEESRVLLGSIKRKHLSALLSDQLSAEKRFRYLLSQSPRRTAKPPEAELGGYEEKGNNLETSEETEGPPFDAAETSWGEGAEEPLRGVARGGAHLSDREKRVRYHNMVEEWECHQLQEALRLEDLPIDPAPYRLLEKETLYQCYDLFSLLGLHIAYVTNMGRLVGVVGLKELKTAVEGCVKGTFAGRALRHSYGPEDQQELQAPEDVRRSNSLA</sequence>
<dbReference type="EMBL" id="CM037628">
    <property type="protein sequence ID" value="KAH7997392.1"/>
    <property type="molecule type" value="Genomic_DNA"/>
</dbReference>
<proteinExistence type="predicted"/>
<protein>
    <submittedName>
        <fullName evidence="1">Uncharacterized protein</fullName>
    </submittedName>
</protein>
<gene>
    <name evidence="1" type="ORF">K3G42_015175</name>
</gene>